<comment type="similarity">
    <text evidence="1">Belongs to the polypeptide deformylase family.</text>
</comment>
<dbReference type="Pfam" id="PF01327">
    <property type="entry name" value="Pep_deformylase"/>
    <property type="match status" value="1"/>
</dbReference>
<dbReference type="PANTHER" id="PTHR10458:SF22">
    <property type="entry name" value="PEPTIDE DEFORMYLASE"/>
    <property type="match status" value="1"/>
</dbReference>
<dbReference type="EMBL" id="PPTP01000007">
    <property type="protein sequence ID" value="RDB54824.1"/>
    <property type="molecule type" value="Genomic_DNA"/>
</dbReference>
<dbReference type="SUPFAM" id="SSF56420">
    <property type="entry name" value="Peptide deformylase"/>
    <property type="match status" value="1"/>
</dbReference>
<dbReference type="GO" id="GO:0042586">
    <property type="term" value="F:peptide deformylase activity"/>
    <property type="evidence" value="ECO:0007669"/>
    <property type="project" value="InterPro"/>
</dbReference>
<gene>
    <name evidence="2" type="ORF">C1880_08235</name>
</gene>
<dbReference type="STRING" id="1034345.GCA_000236865_01515"/>
<evidence type="ECO:0000313" key="3">
    <source>
        <dbReference type="Proteomes" id="UP000253792"/>
    </source>
</evidence>
<sequence>MAIKELVHDEAVLSTPCEKATAEDAQVAQDLLDTMASLDEAACLHANQIGVTHNLFAYVDEKDKQHVMFNPVIKLGLAASKQVEGCFTHEEPVTVTRYDRIKVSYEELVDGKLVPRKGDFRGWVAQLIQHMADHGKGKFI</sequence>
<dbReference type="RefSeq" id="WP_042435881.1">
    <property type="nucleotide sequence ID" value="NZ_CABKQR010000003.1"/>
</dbReference>
<dbReference type="GeneID" id="82936275"/>
<keyword evidence="3" id="KW-1185">Reference proteome</keyword>
<comment type="caution">
    <text evidence="2">The sequence shown here is derived from an EMBL/GenBank/DDBJ whole genome shotgun (WGS) entry which is preliminary data.</text>
</comment>
<reference evidence="2 3" key="1">
    <citation type="journal article" date="2018" name="Elife">
        <title>Discovery and characterization of a prevalent human gut bacterial enzyme sufficient for the inactivation of a family of plant toxins.</title>
        <authorList>
            <person name="Koppel N."/>
            <person name="Bisanz J.E."/>
            <person name="Pandelia M.E."/>
            <person name="Turnbaugh P.J."/>
            <person name="Balskus E.P."/>
        </authorList>
    </citation>
    <scope>NUCLEOTIDE SEQUENCE [LARGE SCALE GENOMIC DNA]</scope>
    <source>
        <strain evidence="3">anaerobia AP69FAA</strain>
    </source>
</reference>
<proteinExistence type="inferred from homology"/>
<dbReference type="Proteomes" id="UP000253792">
    <property type="component" value="Unassembled WGS sequence"/>
</dbReference>
<dbReference type="PANTHER" id="PTHR10458">
    <property type="entry name" value="PEPTIDE DEFORMYLASE"/>
    <property type="match status" value="1"/>
</dbReference>
<accession>A0A369L672</accession>
<dbReference type="OrthoDB" id="9804313at2"/>
<evidence type="ECO:0000256" key="1">
    <source>
        <dbReference type="ARBA" id="ARBA00010759"/>
    </source>
</evidence>
<organism evidence="2 3">
    <name type="scientific">Senegalimassilia anaerobia</name>
    <dbReference type="NCBI Taxonomy" id="1473216"/>
    <lineage>
        <taxon>Bacteria</taxon>
        <taxon>Bacillati</taxon>
        <taxon>Actinomycetota</taxon>
        <taxon>Coriobacteriia</taxon>
        <taxon>Coriobacteriales</taxon>
        <taxon>Coriobacteriaceae</taxon>
        <taxon>Senegalimassilia</taxon>
    </lineage>
</organism>
<dbReference type="InterPro" id="IPR023635">
    <property type="entry name" value="Peptide_deformylase"/>
</dbReference>
<dbReference type="InterPro" id="IPR036821">
    <property type="entry name" value="Peptide_deformylase_sf"/>
</dbReference>
<dbReference type="AlphaFoldDB" id="A0A369L672"/>
<protein>
    <submittedName>
        <fullName evidence="2">Formylmethionine deformylase</fullName>
    </submittedName>
</protein>
<evidence type="ECO:0000313" key="2">
    <source>
        <dbReference type="EMBL" id="RDB54824.1"/>
    </source>
</evidence>
<name>A0A369L672_9ACTN</name>
<dbReference type="Gene3D" id="3.90.45.10">
    <property type="entry name" value="Peptide deformylase"/>
    <property type="match status" value="1"/>
</dbReference>